<proteinExistence type="predicted"/>
<gene>
    <name evidence="2" type="ORF">S01H4_27827</name>
</gene>
<evidence type="ECO:0000313" key="2">
    <source>
        <dbReference type="EMBL" id="GAG79913.1"/>
    </source>
</evidence>
<protein>
    <submittedName>
        <fullName evidence="2">Uncharacterized protein</fullName>
    </submittedName>
</protein>
<name>X1B6Y8_9ZZZZ</name>
<feature type="transmembrane region" description="Helical" evidence="1">
    <location>
        <begin position="20"/>
        <end position="39"/>
    </location>
</feature>
<keyword evidence="1" id="KW-0472">Membrane</keyword>
<dbReference type="EMBL" id="BART01013683">
    <property type="protein sequence ID" value="GAG79913.1"/>
    <property type="molecule type" value="Genomic_DNA"/>
</dbReference>
<sequence length="217" mass="23855">IFKDPKVNYYADVIAKRLPLWLTAFAGVPGIIGIFEALIQLKNVTVSVAESSKYDPLASRQLSELIPEDAPEWLKTGASIGEGAADMILAAIAAKKIKFEGFKYNMERALNYAEKIGYPKDLVAVWRKAVADSAGDISRFRSLEQEIKTMMKSTRTMRSPMMRGISEVVGAPETAIRPPEITPRVAPRLMAPATRIATERGTIFAPETPEAERLAAM</sequence>
<accession>X1B6Y8</accession>
<keyword evidence="1" id="KW-0812">Transmembrane</keyword>
<keyword evidence="1" id="KW-1133">Transmembrane helix</keyword>
<organism evidence="2">
    <name type="scientific">marine sediment metagenome</name>
    <dbReference type="NCBI Taxonomy" id="412755"/>
    <lineage>
        <taxon>unclassified sequences</taxon>
        <taxon>metagenomes</taxon>
        <taxon>ecological metagenomes</taxon>
    </lineage>
</organism>
<comment type="caution">
    <text evidence="2">The sequence shown here is derived from an EMBL/GenBank/DDBJ whole genome shotgun (WGS) entry which is preliminary data.</text>
</comment>
<dbReference type="AlphaFoldDB" id="X1B6Y8"/>
<reference evidence="2" key="1">
    <citation type="journal article" date="2014" name="Front. Microbiol.">
        <title>High frequency of phylogenetically diverse reductive dehalogenase-homologous genes in deep subseafloor sedimentary metagenomes.</title>
        <authorList>
            <person name="Kawai M."/>
            <person name="Futagami T."/>
            <person name="Toyoda A."/>
            <person name="Takaki Y."/>
            <person name="Nishi S."/>
            <person name="Hori S."/>
            <person name="Arai W."/>
            <person name="Tsubouchi T."/>
            <person name="Morono Y."/>
            <person name="Uchiyama I."/>
            <person name="Ito T."/>
            <person name="Fujiyama A."/>
            <person name="Inagaki F."/>
            <person name="Takami H."/>
        </authorList>
    </citation>
    <scope>NUCLEOTIDE SEQUENCE</scope>
    <source>
        <strain evidence="2">Expedition CK06-06</strain>
    </source>
</reference>
<evidence type="ECO:0000256" key="1">
    <source>
        <dbReference type="SAM" id="Phobius"/>
    </source>
</evidence>
<feature type="non-terminal residue" evidence="2">
    <location>
        <position position="217"/>
    </location>
</feature>
<feature type="non-terminal residue" evidence="2">
    <location>
        <position position="1"/>
    </location>
</feature>